<feature type="binding site" evidence="8">
    <location>
        <position position="70"/>
    </location>
    <ligand>
        <name>Na(+)</name>
        <dbReference type="ChEBI" id="CHEBI:29101"/>
        <label>1</label>
    </ligand>
</feature>
<keyword evidence="8" id="KW-0479">Metal-binding</keyword>
<feature type="transmembrane region" description="Helical" evidence="12">
    <location>
        <begin position="450"/>
        <end position="474"/>
    </location>
</feature>
<evidence type="ECO:0000256" key="10">
    <source>
        <dbReference type="RuleBase" id="RU003732"/>
    </source>
</evidence>
<feature type="binding site" evidence="8">
    <location>
        <position position="71"/>
    </location>
    <ligand>
        <name>Na(+)</name>
        <dbReference type="ChEBI" id="CHEBI:29101"/>
        <label>1</label>
    </ligand>
</feature>
<feature type="transmembrane region" description="Helical" evidence="12">
    <location>
        <begin position="346"/>
        <end position="372"/>
    </location>
</feature>
<proteinExistence type="inferred from homology"/>
<feature type="compositionally biased region" description="Basic and acidic residues" evidence="11">
    <location>
        <begin position="692"/>
        <end position="705"/>
    </location>
</feature>
<evidence type="ECO:0000256" key="5">
    <source>
        <dbReference type="ARBA" id="ARBA00022989"/>
    </source>
</evidence>
<dbReference type="PROSITE" id="PS50267">
    <property type="entry name" value="NA_NEUROTRAN_SYMP_3"/>
    <property type="match status" value="1"/>
</dbReference>
<feature type="transmembrane region" description="Helical" evidence="12">
    <location>
        <begin position="266"/>
        <end position="285"/>
    </location>
</feature>
<comment type="subcellular location">
    <subcellularLocation>
        <location evidence="1">Membrane</location>
        <topology evidence="1">Multi-pass membrane protein</topology>
    </subcellularLocation>
</comment>
<evidence type="ECO:0000313" key="13">
    <source>
        <dbReference type="EMBL" id="OWF45159.1"/>
    </source>
</evidence>
<evidence type="ECO:0000256" key="8">
    <source>
        <dbReference type="PIRSR" id="PIRSR600175-1"/>
    </source>
</evidence>
<dbReference type="Pfam" id="PF00209">
    <property type="entry name" value="SNF"/>
    <property type="match status" value="1"/>
</dbReference>
<keyword evidence="14" id="KW-1185">Reference proteome</keyword>
<keyword evidence="9" id="KW-1015">Disulfide bond</keyword>
<keyword evidence="10" id="KW-0769">Symport</keyword>
<evidence type="ECO:0000256" key="4">
    <source>
        <dbReference type="ARBA" id="ARBA00022692"/>
    </source>
</evidence>
<dbReference type="PANTHER" id="PTHR11616">
    <property type="entry name" value="SODIUM/CHLORIDE DEPENDENT TRANSPORTER"/>
    <property type="match status" value="1"/>
</dbReference>
<feature type="binding site" evidence="8">
    <location>
        <position position="417"/>
    </location>
    <ligand>
        <name>Na(+)</name>
        <dbReference type="ChEBI" id="CHEBI:29101"/>
        <label>1</label>
    </ligand>
</feature>
<evidence type="ECO:0000256" key="7">
    <source>
        <dbReference type="ARBA" id="ARBA00023180"/>
    </source>
</evidence>
<evidence type="ECO:0000256" key="3">
    <source>
        <dbReference type="ARBA" id="ARBA00022448"/>
    </source>
</evidence>
<dbReference type="OrthoDB" id="6581954at2759"/>
<comment type="similarity">
    <text evidence="2 10">Belongs to the sodium:neurotransmitter symporter (SNF) (TC 2.A.22) family.</text>
</comment>
<evidence type="ECO:0000256" key="1">
    <source>
        <dbReference type="ARBA" id="ARBA00004141"/>
    </source>
</evidence>
<feature type="transmembrane region" description="Helical" evidence="12">
    <location>
        <begin position="480"/>
        <end position="504"/>
    </location>
</feature>
<gene>
    <name evidence="13" type="ORF">KP79_PYT24728</name>
</gene>
<dbReference type="GO" id="GO:0089718">
    <property type="term" value="P:amino acid import across plasma membrane"/>
    <property type="evidence" value="ECO:0007669"/>
    <property type="project" value="TreeGrafter"/>
</dbReference>
<evidence type="ECO:0000313" key="14">
    <source>
        <dbReference type="Proteomes" id="UP000242188"/>
    </source>
</evidence>
<feature type="binding site" evidence="8">
    <location>
        <position position="75"/>
    </location>
    <ligand>
        <name>Na(+)</name>
        <dbReference type="ChEBI" id="CHEBI:29101"/>
        <label>1</label>
    </ligand>
</feature>
<keyword evidence="8" id="KW-0915">Sodium</keyword>
<keyword evidence="6 12" id="KW-0472">Membrane</keyword>
<name>A0A210Q8Z4_MIZYE</name>
<reference evidence="13 14" key="1">
    <citation type="journal article" date="2017" name="Nat. Ecol. Evol.">
        <title>Scallop genome provides insights into evolution of bilaterian karyotype and development.</title>
        <authorList>
            <person name="Wang S."/>
            <person name="Zhang J."/>
            <person name="Jiao W."/>
            <person name="Li J."/>
            <person name="Xun X."/>
            <person name="Sun Y."/>
            <person name="Guo X."/>
            <person name="Huan P."/>
            <person name="Dong B."/>
            <person name="Zhang L."/>
            <person name="Hu X."/>
            <person name="Sun X."/>
            <person name="Wang J."/>
            <person name="Zhao C."/>
            <person name="Wang Y."/>
            <person name="Wang D."/>
            <person name="Huang X."/>
            <person name="Wang R."/>
            <person name="Lv J."/>
            <person name="Li Y."/>
            <person name="Zhang Z."/>
            <person name="Liu B."/>
            <person name="Lu W."/>
            <person name="Hui Y."/>
            <person name="Liang J."/>
            <person name="Zhou Z."/>
            <person name="Hou R."/>
            <person name="Li X."/>
            <person name="Liu Y."/>
            <person name="Li H."/>
            <person name="Ning X."/>
            <person name="Lin Y."/>
            <person name="Zhao L."/>
            <person name="Xing Q."/>
            <person name="Dou J."/>
            <person name="Li Y."/>
            <person name="Mao J."/>
            <person name="Guo H."/>
            <person name="Dou H."/>
            <person name="Li T."/>
            <person name="Mu C."/>
            <person name="Jiang W."/>
            <person name="Fu Q."/>
            <person name="Fu X."/>
            <person name="Miao Y."/>
            <person name="Liu J."/>
            <person name="Yu Q."/>
            <person name="Li R."/>
            <person name="Liao H."/>
            <person name="Li X."/>
            <person name="Kong Y."/>
            <person name="Jiang Z."/>
            <person name="Chourrout D."/>
            <person name="Li R."/>
            <person name="Bao Z."/>
        </authorList>
    </citation>
    <scope>NUCLEOTIDE SEQUENCE [LARGE SCALE GENOMIC DNA]</scope>
    <source>
        <strain evidence="13 14">PY_sf001</strain>
    </source>
</reference>
<organism evidence="13 14">
    <name type="scientific">Mizuhopecten yessoensis</name>
    <name type="common">Japanese scallop</name>
    <name type="synonym">Patinopecten yessoensis</name>
    <dbReference type="NCBI Taxonomy" id="6573"/>
    <lineage>
        <taxon>Eukaryota</taxon>
        <taxon>Metazoa</taxon>
        <taxon>Spiralia</taxon>
        <taxon>Lophotrochozoa</taxon>
        <taxon>Mollusca</taxon>
        <taxon>Bivalvia</taxon>
        <taxon>Autobranchia</taxon>
        <taxon>Pteriomorphia</taxon>
        <taxon>Pectinida</taxon>
        <taxon>Pectinoidea</taxon>
        <taxon>Pectinidae</taxon>
        <taxon>Mizuhopecten</taxon>
    </lineage>
</organism>
<feature type="transmembrane region" description="Helical" evidence="12">
    <location>
        <begin position="134"/>
        <end position="161"/>
    </location>
</feature>
<keyword evidence="4 10" id="KW-0812">Transmembrane</keyword>
<keyword evidence="3 10" id="KW-0813">Transport</keyword>
<feature type="transmembrane region" description="Helical" evidence="12">
    <location>
        <begin position="566"/>
        <end position="588"/>
    </location>
</feature>
<dbReference type="PROSITE" id="PS00610">
    <property type="entry name" value="NA_NEUROTRAN_SYMP_1"/>
    <property type="match status" value="1"/>
</dbReference>
<protein>
    <recommendedName>
        <fullName evidence="10">Transporter</fullName>
    </recommendedName>
</protein>
<dbReference type="GO" id="GO:0005283">
    <property type="term" value="F:amino acid:sodium symporter activity"/>
    <property type="evidence" value="ECO:0007669"/>
    <property type="project" value="TreeGrafter"/>
</dbReference>
<feature type="transmembrane region" description="Helical" evidence="12">
    <location>
        <begin position="405"/>
        <end position="430"/>
    </location>
</feature>
<feature type="binding site" evidence="8">
    <location>
        <position position="352"/>
    </location>
    <ligand>
        <name>Na(+)</name>
        <dbReference type="ChEBI" id="CHEBI:29101"/>
        <label>2</label>
    </ligand>
</feature>
<dbReference type="AlphaFoldDB" id="A0A210Q8Z4"/>
<dbReference type="PROSITE" id="PS00754">
    <property type="entry name" value="NA_NEUROTRAN_SYMP_2"/>
    <property type="match status" value="1"/>
</dbReference>
<dbReference type="InterPro" id="IPR000175">
    <property type="entry name" value="Na/ntran_symport"/>
</dbReference>
<evidence type="ECO:0000256" key="9">
    <source>
        <dbReference type="PIRSR" id="PIRSR600175-2"/>
    </source>
</evidence>
<dbReference type="GO" id="GO:0046872">
    <property type="term" value="F:metal ion binding"/>
    <property type="evidence" value="ECO:0007669"/>
    <property type="project" value="UniProtKB-KW"/>
</dbReference>
<sequence>MSEQTSFDKGSLQKQKRFGTFGNVFSFGNSAPDPVVSEPTDSVVNTSASDQPRQAWGSQIEFILTCVGYAVGLGNVWRFPYLCFKNGGGAFLIPYVICLLLVGIPIFYLELSLGQFASLGPLKVWTINPALKGLGMCLVIIPAMISIYYNVVIAYCIYYFFASMTSALPWVTCDNSWNTCDCHDSTLNMSLADPWQGSRPECLNYTSNTTTSASEEYFFEKVLGRSGGIGEPGNVKWDVMLCNLLGWFIVFLVLSKGIQSLGKVVYFSAIFPYVLLTVLLVRGLTLDGYYDGIMFYITPDWDKVANANVWSDAATQIFFSLSACQGGLIAMASYNKFTNLTLRDALLVPVINCLTSFYAGFAIFSVLGFMAYSKGVSVEDVATGGPGLVFIVYPEGLSQMPVPTLWAILFFFMMMTLGFSSQFSIVEAVITGLMDQFSNILNTKWRKIGFRFLICLTGFLLGLPMVTEGGYYMFEMTDHFISGFPMLFIGLAELIAINFIYGFWNFKQDIEMMLGQNTCITISFLFFGIMWCFVSPICLAAVIVAKCIDYEKFVSDGYVYPDWAQAIGWLIVAGALCFMPIWYIIYMCKNGLFTLCKRVNTPTRAWGPALPENRTGPRYSQTVEVTPVIDMDVEGGLYRPKGKVISYEPGEPRGYANGNYSQTNTVPSAPDLQNGGLEPSYEHGYINSTFSHPDESGKKDDSTKF</sequence>
<dbReference type="GO" id="GO:0005886">
    <property type="term" value="C:plasma membrane"/>
    <property type="evidence" value="ECO:0007669"/>
    <property type="project" value="TreeGrafter"/>
</dbReference>
<feature type="transmembrane region" description="Helical" evidence="12">
    <location>
        <begin position="92"/>
        <end position="113"/>
    </location>
</feature>
<comment type="caution">
    <text evidence="13">The sequence shown here is derived from an EMBL/GenBank/DDBJ whole genome shotgun (WGS) entry which is preliminary data.</text>
</comment>
<feature type="region of interest" description="Disordered" evidence="11">
    <location>
        <begin position="656"/>
        <end position="705"/>
    </location>
</feature>
<dbReference type="PRINTS" id="PR00176">
    <property type="entry name" value="NANEUSMPORT"/>
</dbReference>
<dbReference type="Proteomes" id="UP000242188">
    <property type="component" value="Unassembled WGS sequence"/>
</dbReference>
<feature type="transmembrane region" description="Helical" evidence="12">
    <location>
        <begin position="62"/>
        <end position="80"/>
    </location>
</feature>
<feature type="binding site" evidence="8">
    <location>
        <position position="68"/>
    </location>
    <ligand>
        <name>Na(+)</name>
        <dbReference type="ChEBI" id="CHEBI:29101"/>
        <label>1</label>
    </ligand>
</feature>
<dbReference type="EMBL" id="NEDP02004560">
    <property type="protein sequence ID" value="OWF45159.1"/>
    <property type="molecule type" value="Genomic_DNA"/>
</dbReference>
<feature type="binding site" evidence="8">
    <location>
        <position position="320"/>
    </location>
    <ligand>
        <name>Na(+)</name>
        <dbReference type="ChEBI" id="CHEBI:29101"/>
        <label>2</label>
    </ligand>
</feature>
<feature type="transmembrane region" description="Helical" evidence="12">
    <location>
        <begin position="524"/>
        <end position="546"/>
    </location>
</feature>
<keyword evidence="5 12" id="KW-1133">Transmembrane helix</keyword>
<feature type="binding site" evidence="8">
    <location>
        <position position="421"/>
    </location>
    <ligand>
        <name>Na(+)</name>
        <dbReference type="ChEBI" id="CHEBI:29101"/>
        <label>1</label>
    </ligand>
</feature>
<keyword evidence="7" id="KW-0325">Glycoprotein</keyword>
<dbReference type="InterPro" id="IPR037272">
    <property type="entry name" value="SNS_sf"/>
</dbReference>
<feature type="disulfide bond" evidence="9">
    <location>
        <begin position="173"/>
        <end position="182"/>
    </location>
</feature>
<feature type="transmembrane region" description="Helical" evidence="12">
    <location>
        <begin position="313"/>
        <end position="334"/>
    </location>
</feature>
<dbReference type="SUPFAM" id="SSF161070">
    <property type="entry name" value="SNF-like"/>
    <property type="match status" value="1"/>
</dbReference>
<evidence type="ECO:0000256" key="2">
    <source>
        <dbReference type="ARBA" id="ARBA00006459"/>
    </source>
</evidence>
<accession>A0A210Q8Z4</accession>
<evidence type="ECO:0000256" key="12">
    <source>
        <dbReference type="SAM" id="Phobius"/>
    </source>
</evidence>
<feature type="compositionally biased region" description="Polar residues" evidence="11">
    <location>
        <begin position="658"/>
        <end position="667"/>
    </location>
</feature>
<evidence type="ECO:0000256" key="11">
    <source>
        <dbReference type="SAM" id="MobiDB-lite"/>
    </source>
</evidence>
<dbReference type="PANTHER" id="PTHR11616:SF321">
    <property type="entry name" value="SODIUM-DEPENDENT NUTRIENT AMINO ACID TRANSPORTER 1-RELATED"/>
    <property type="match status" value="1"/>
</dbReference>
<evidence type="ECO:0000256" key="6">
    <source>
        <dbReference type="ARBA" id="ARBA00023136"/>
    </source>
</evidence>